<keyword evidence="2" id="KW-1185">Reference proteome</keyword>
<protein>
    <submittedName>
        <fullName evidence="1">Molecular chaperone Tir</fullName>
    </submittedName>
</protein>
<accession>A0A5D0R4A4</accession>
<evidence type="ECO:0000313" key="1">
    <source>
        <dbReference type="EMBL" id="TYB76292.1"/>
    </source>
</evidence>
<dbReference type="OrthoDB" id="9798540at2"/>
<reference evidence="1 2" key="1">
    <citation type="submission" date="2019-08" db="EMBL/GenBank/DDBJ databases">
        <title>Genomes of Antarctic Bizionia species.</title>
        <authorList>
            <person name="Bowman J.P."/>
        </authorList>
    </citation>
    <scope>NUCLEOTIDE SEQUENCE [LARGE SCALE GENOMIC DNA]</scope>
    <source>
        <strain evidence="1 2">ADA-4</strain>
    </source>
</reference>
<evidence type="ECO:0000313" key="2">
    <source>
        <dbReference type="Proteomes" id="UP000323720"/>
    </source>
</evidence>
<dbReference type="EMBL" id="VSKK01000003">
    <property type="protein sequence ID" value="TYB76292.1"/>
    <property type="molecule type" value="Genomic_DNA"/>
</dbReference>
<name>A0A5D0R4A4_9FLAO</name>
<proteinExistence type="predicted"/>
<sequence>MARKCYISFKTENIAYKNHMQNSMHIEMIDRSLNEPIDSYDEDYILNKIRNEYLSDTTVTIHLIGSFSAENRGLQEQRFIKRELQASLYNGQGNTKNGILGIVLPEMYRAIYGDSYNCNVCGGSHSYVGINDSTTIKEFSANHYIQNTANNKCSWYEDERYCVLVKWDDFIVKPEEYIEFAFQKRSHPIADKTKVRPQ</sequence>
<dbReference type="AlphaFoldDB" id="A0A5D0R4A4"/>
<organism evidence="1 2">
    <name type="scientific">Bizionia myxarmorum</name>
    <dbReference type="NCBI Taxonomy" id="291186"/>
    <lineage>
        <taxon>Bacteria</taxon>
        <taxon>Pseudomonadati</taxon>
        <taxon>Bacteroidota</taxon>
        <taxon>Flavobacteriia</taxon>
        <taxon>Flavobacteriales</taxon>
        <taxon>Flavobacteriaceae</taxon>
        <taxon>Bizionia</taxon>
    </lineage>
</organism>
<dbReference type="Proteomes" id="UP000323720">
    <property type="component" value="Unassembled WGS sequence"/>
</dbReference>
<gene>
    <name evidence="1" type="ORF">ES674_11925</name>
</gene>
<comment type="caution">
    <text evidence="1">The sequence shown here is derived from an EMBL/GenBank/DDBJ whole genome shotgun (WGS) entry which is preliminary data.</text>
</comment>
<dbReference type="RefSeq" id="WP_148404271.1">
    <property type="nucleotide sequence ID" value="NZ_VSKK01000003.1"/>
</dbReference>